<feature type="domain" description="Amino acid permease N-terminal" evidence="17">
    <location>
        <begin position="2"/>
        <end position="41"/>
    </location>
</feature>
<keyword evidence="7 14" id="KW-1133">Transmembrane helix</keyword>
<evidence type="ECO:0000256" key="8">
    <source>
        <dbReference type="ARBA" id="ARBA00023053"/>
    </source>
</evidence>
<gene>
    <name evidence="18" type="ORF">NEMVEDRAFT_v1g238013</name>
</gene>
<dbReference type="Proteomes" id="UP000001593">
    <property type="component" value="Unassembled WGS sequence"/>
</dbReference>
<dbReference type="InterPro" id="IPR018491">
    <property type="entry name" value="SLC12_C"/>
</dbReference>
<keyword evidence="5 14" id="KW-0812">Transmembrane</keyword>
<keyword evidence="8" id="KW-0915">Sodium</keyword>
<dbReference type="GO" id="GO:0055075">
    <property type="term" value="P:potassium ion homeostasis"/>
    <property type="evidence" value="ECO:0000318"/>
    <property type="project" value="GO_Central"/>
</dbReference>
<dbReference type="OMA" id="VNLVNHD"/>
<feature type="domain" description="SLC12A transporter C-terminal" evidence="16">
    <location>
        <begin position="738"/>
        <end position="918"/>
    </location>
</feature>
<evidence type="ECO:0000256" key="11">
    <source>
        <dbReference type="ARBA" id="ARBA00023180"/>
    </source>
</evidence>
<evidence type="ECO:0000256" key="10">
    <source>
        <dbReference type="ARBA" id="ARBA00023136"/>
    </source>
</evidence>
<dbReference type="eggNOG" id="KOG2083">
    <property type="taxonomic scope" value="Eukaryota"/>
</dbReference>
<dbReference type="HOGENOM" id="CLU_001883_0_0_1"/>
<evidence type="ECO:0000256" key="4">
    <source>
        <dbReference type="ARBA" id="ARBA00022475"/>
    </source>
</evidence>
<dbReference type="Pfam" id="PF08403">
    <property type="entry name" value="AA_permease_N"/>
    <property type="match status" value="1"/>
</dbReference>
<dbReference type="Gene3D" id="1.20.1740.10">
    <property type="entry name" value="Amino acid/polyamine transporter I"/>
    <property type="match status" value="1"/>
</dbReference>
<feature type="domain" description="SLC12A transporter C-terminal" evidence="16">
    <location>
        <begin position="584"/>
        <end position="713"/>
    </location>
</feature>
<accession>A7RG55</accession>
<feature type="transmembrane region" description="Helical" evidence="14">
    <location>
        <begin position="464"/>
        <end position="484"/>
    </location>
</feature>
<dbReference type="GO" id="GO:0006884">
    <property type="term" value="P:cell volume homeostasis"/>
    <property type="evidence" value="ECO:0000318"/>
    <property type="project" value="GO_Central"/>
</dbReference>
<reference evidence="18 19" key="1">
    <citation type="journal article" date="2007" name="Science">
        <title>Sea anemone genome reveals ancestral eumetazoan gene repertoire and genomic organization.</title>
        <authorList>
            <person name="Putnam N.H."/>
            <person name="Srivastava M."/>
            <person name="Hellsten U."/>
            <person name="Dirks B."/>
            <person name="Chapman J."/>
            <person name="Salamov A."/>
            <person name="Terry A."/>
            <person name="Shapiro H."/>
            <person name="Lindquist E."/>
            <person name="Kapitonov V.V."/>
            <person name="Jurka J."/>
            <person name="Genikhovich G."/>
            <person name="Grigoriev I.V."/>
            <person name="Lucas S.M."/>
            <person name="Steele R.E."/>
            <person name="Finnerty J.R."/>
            <person name="Technau U."/>
            <person name="Martindale M.Q."/>
            <person name="Rokhsar D.S."/>
        </authorList>
    </citation>
    <scope>NUCLEOTIDE SEQUENCE [LARGE SCALE GENOMIC DNA]</scope>
    <source>
        <strain evidence="19">CH2 X CH6</strain>
    </source>
</reference>
<dbReference type="PANTHER" id="PTHR11827:SF103">
    <property type="entry name" value="SODIUM CHLORIDE COTRANSPORTER 69, ISOFORM E"/>
    <property type="match status" value="1"/>
</dbReference>
<dbReference type="Pfam" id="PF00324">
    <property type="entry name" value="AA_permease"/>
    <property type="match status" value="1"/>
</dbReference>
<keyword evidence="10 14" id="KW-0472">Membrane</keyword>
<feature type="domain" description="Amino acid permease/ SLC12A" evidence="15">
    <location>
        <begin position="77"/>
        <end position="575"/>
    </location>
</feature>
<dbReference type="GO" id="GO:0035725">
    <property type="term" value="P:sodium ion transmembrane transport"/>
    <property type="evidence" value="ECO:0000318"/>
    <property type="project" value="GO_Central"/>
</dbReference>
<evidence type="ECO:0000256" key="6">
    <source>
        <dbReference type="ARBA" id="ARBA00022847"/>
    </source>
</evidence>
<evidence type="ECO:0000259" key="16">
    <source>
        <dbReference type="Pfam" id="PF03522"/>
    </source>
</evidence>
<dbReference type="NCBIfam" id="TIGR00930">
    <property type="entry name" value="2a30"/>
    <property type="match status" value="1"/>
</dbReference>
<keyword evidence="13" id="KW-0868">Chloride</keyword>
<feature type="transmembrane region" description="Helical" evidence="14">
    <location>
        <begin position="275"/>
        <end position="297"/>
    </location>
</feature>
<dbReference type="EMBL" id="DS469509">
    <property type="protein sequence ID" value="EDO49361.1"/>
    <property type="molecule type" value="Genomic_DNA"/>
</dbReference>
<sequence>MGYATNEALPMTVYYRNTNSLGPGNKMQRPTLQELRKGLENYEPLVGVGVSLHLFWSCFLTPTTNLRDAPKFGWIKGVFFGCLLNIWGVMLYLRLSWVVGQAGIGLATVIIMLSAVVTTVTTLSMSAICTNGEVKGGGAYYLISRSLGPEFGGSIGIIFSIASAVAVAMYVVGFAETVRDLLKENGALIVDEVNDVRIIGLITIVFILAVALVGLKWVVRTQVILLAVLIISILDVIIGTFIGPQNASSKAQGFLGYQDGVFQTNFMPDFRGEGFFSVFAIFFPAATGILAGVNISGDLKNPHTAVPKGTLLAILVSSLVYIVLAWLIGATYARDATGLVMSVAVVNGSSQSNVTSIPTCDTMKCLFGLYFDNQAMQKASGWGPIVTAGIFASTLSSAIASIVGAPKTFQAVCKDKLFPKIDYFGVGYGPGNEPKRGYVLAFLIACAFTAIGDLNAIAPIISNFFLIVYALINYATFVASLGRSPGWRPSFRFYNMWVSLIGALLCVAIMFLINWWAALVTIMIVVGLYKFVDYRKPNVNWGSSGQANTYMSALRFTTLLDTHEEHVKNFRPQCLVLSGRPAERPDLMYIASQLTKNSGLMMYGNVCRQKFDKISDDEEREDAKWLKEHKIKAFRATTTAHSLRTGVQAMLHLTGLGKMKPNTLVLGFKNDWQIAPLADLEGYFGVINDAFQMDFGVAILRIGKETIEFDEVSLTDSICNEDEFKRPEPVAEPLQKPEQELAFEGKQRGTIDVWWLYDDGGLTILLPYLLTLHRLWRSCDLRLFYLDIRSKHAIKADQLKMANLMKKFRIQVSSVVQVPGANTAPSGESLDAFRALPVGRELDDGPIDDKKVLRTIRIGELVRKRSNNAKLVVISLPVPVAEMTTPLMYMSWLEMLSKDLPPVLLVRGNQRSVLTFYS</sequence>
<evidence type="ECO:0000256" key="2">
    <source>
        <dbReference type="ARBA" id="ARBA00010593"/>
    </source>
</evidence>
<evidence type="ECO:0000256" key="14">
    <source>
        <dbReference type="SAM" id="Phobius"/>
    </source>
</evidence>
<evidence type="ECO:0000256" key="1">
    <source>
        <dbReference type="ARBA" id="ARBA00004651"/>
    </source>
</evidence>
<feature type="transmembrane region" description="Helical" evidence="14">
    <location>
        <begin position="105"/>
        <end position="130"/>
    </location>
</feature>
<dbReference type="GO" id="GO:0005886">
    <property type="term" value="C:plasma membrane"/>
    <property type="evidence" value="ECO:0007669"/>
    <property type="project" value="UniProtKB-SubCell"/>
</dbReference>
<proteinExistence type="inferred from homology"/>
<dbReference type="InParanoid" id="A7RG55"/>
<feature type="transmembrane region" description="Helical" evidence="14">
    <location>
        <begin position="309"/>
        <end position="333"/>
    </location>
</feature>
<comment type="similarity">
    <text evidence="2">Belongs to the SLC12A transporter family.</text>
</comment>
<feature type="transmembrane region" description="Helical" evidence="14">
    <location>
        <begin position="198"/>
        <end position="218"/>
    </location>
</feature>
<evidence type="ECO:0000256" key="5">
    <source>
        <dbReference type="ARBA" id="ARBA00022692"/>
    </source>
</evidence>
<evidence type="ECO:0000259" key="17">
    <source>
        <dbReference type="Pfam" id="PF08403"/>
    </source>
</evidence>
<dbReference type="GO" id="GO:0008511">
    <property type="term" value="F:sodium:potassium:chloride symporter activity"/>
    <property type="evidence" value="ECO:0000318"/>
    <property type="project" value="GO_Central"/>
</dbReference>
<dbReference type="GO" id="GO:0055064">
    <property type="term" value="P:chloride ion homeostasis"/>
    <property type="evidence" value="ECO:0000318"/>
    <property type="project" value="GO_Central"/>
</dbReference>
<organism evidence="18 19">
    <name type="scientific">Nematostella vectensis</name>
    <name type="common">Starlet sea anemone</name>
    <dbReference type="NCBI Taxonomy" id="45351"/>
    <lineage>
        <taxon>Eukaryota</taxon>
        <taxon>Metazoa</taxon>
        <taxon>Cnidaria</taxon>
        <taxon>Anthozoa</taxon>
        <taxon>Hexacorallia</taxon>
        <taxon>Actiniaria</taxon>
        <taxon>Edwardsiidae</taxon>
        <taxon>Nematostella</taxon>
    </lineage>
</organism>
<evidence type="ECO:0000313" key="18">
    <source>
        <dbReference type="EMBL" id="EDO49361.1"/>
    </source>
</evidence>
<dbReference type="GO" id="GO:1990573">
    <property type="term" value="P:potassium ion import across plasma membrane"/>
    <property type="evidence" value="ECO:0000318"/>
    <property type="project" value="GO_Central"/>
</dbReference>
<evidence type="ECO:0000256" key="13">
    <source>
        <dbReference type="ARBA" id="ARBA00023214"/>
    </source>
</evidence>
<evidence type="ECO:0000313" key="19">
    <source>
        <dbReference type="Proteomes" id="UP000001593"/>
    </source>
</evidence>
<evidence type="ECO:0008006" key="20">
    <source>
        <dbReference type="Google" id="ProtNLM"/>
    </source>
</evidence>
<dbReference type="InterPro" id="IPR004841">
    <property type="entry name" value="AA-permease/SLC12A_dom"/>
</dbReference>
<keyword evidence="4" id="KW-1003">Cell membrane</keyword>
<evidence type="ECO:0000256" key="12">
    <source>
        <dbReference type="ARBA" id="ARBA00023201"/>
    </source>
</evidence>
<dbReference type="PANTHER" id="PTHR11827">
    <property type="entry name" value="SOLUTE CARRIER FAMILY 12, CATION COTRANSPORTERS"/>
    <property type="match status" value="1"/>
</dbReference>
<dbReference type="FunFam" id="1.20.1740.10:FF:000022">
    <property type="entry name" value="Bumetanide-sensitive na-k-cl cotransport protein"/>
    <property type="match status" value="1"/>
</dbReference>
<dbReference type="InterPro" id="IPR013612">
    <property type="entry name" value="AA_permease_N"/>
</dbReference>
<comment type="subcellular location">
    <subcellularLocation>
        <location evidence="1">Cell membrane</location>
        <topology evidence="1">Multi-pass membrane protein</topology>
    </subcellularLocation>
</comment>
<feature type="transmembrane region" description="Helical" evidence="14">
    <location>
        <begin position="438"/>
        <end position="457"/>
    </location>
</feature>
<dbReference type="Pfam" id="PF03522">
    <property type="entry name" value="SLC12"/>
    <property type="match status" value="2"/>
</dbReference>
<evidence type="ECO:0000256" key="3">
    <source>
        <dbReference type="ARBA" id="ARBA00022448"/>
    </source>
</evidence>
<dbReference type="FunCoup" id="A7RG55">
    <property type="interactions" value="82"/>
</dbReference>
<keyword evidence="9" id="KW-0406">Ion transport</keyword>
<feature type="transmembrane region" description="Helical" evidence="14">
    <location>
        <begin position="151"/>
        <end position="172"/>
    </location>
</feature>
<feature type="transmembrane region" description="Helical" evidence="14">
    <location>
        <begin position="223"/>
        <end position="242"/>
    </location>
</feature>
<keyword evidence="3" id="KW-0813">Transport</keyword>
<dbReference type="PhylomeDB" id="A7RG55"/>
<dbReference type="InterPro" id="IPR004842">
    <property type="entry name" value="SLC12A_fam"/>
</dbReference>
<keyword evidence="19" id="KW-1185">Reference proteome</keyword>
<dbReference type="AlphaFoldDB" id="A7RG55"/>
<dbReference type="GO" id="GO:0055078">
    <property type="term" value="P:sodium ion homeostasis"/>
    <property type="evidence" value="ECO:0000318"/>
    <property type="project" value="GO_Central"/>
</dbReference>
<feature type="transmembrane region" description="Helical" evidence="14">
    <location>
        <begin position="496"/>
        <end position="529"/>
    </location>
</feature>
<keyword evidence="11" id="KW-0325">Glycoprotein</keyword>
<evidence type="ECO:0000259" key="15">
    <source>
        <dbReference type="Pfam" id="PF00324"/>
    </source>
</evidence>
<name>A7RG55_NEMVE</name>
<keyword evidence="12" id="KW-0739">Sodium transport</keyword>
<evidence type="ECO:0000256" key="7">
    <source>
        <dbReference type="ARBA" id="ARBA00022989"/>
    </source>
</evidence>
<dbReference type="GO" id="GO:1902476">
    <property type="term" value="P:chloride transmembrane transport"/>
    <property type="evidence" value="ECO:0000318"/>
    <property type="project" value="GO_Central"/>
</dbReference>
<protein>
    <recommendedName>
        <fullName evidence="20">Solute carrier family 12 member 2</fullName>
    </recommendedName>
</protein>
<evidence type="ECO:0000256" key="9">
    <source>
        <dbReference type="ARBA" id="ARBA00023065"/>
    </source>
</evidence>
<keyword evidence="6" id="KW-0769">Symport</keyword>
<feature type="transmembrane region" description="Helical" evidence="14">
    <location>
        <begin position="74"/>
        <end position="93"/>
    </location>
</feature>
<dbReference type="STRING" id="45351.A7RG55"/>